<dbReference type="RefSeq" id="WP_354015267.1">
    <property type="nucleotide sequence ID" value="NZ_JBEPMU010000005.1"/>
</dbReference>
<sequence>MGIKGKGLGVAHVVGLLGVSALTALALAMPSANAPERIQSAGHELFIPAGANIVRATLPDGRSMELRGDEGVIYLGSGSNRQKITLPERRRFTSITVMPGGQVLLWGGIDDQGRVLGDGDWLNPVTGQLIHANGLGLPARAGHTLSVLSDGRLVLAGGWTDKGDLADTVTLWQDTPRKLVDLPVGTTHASRIGGSTTLTADGSLLLQGGVDNFGHPVVDSTRLDPSASRMVDVSYAHDGHINVGIAASFPAKNSTDASIHGPLSLRFTSPVDVKQLANGTVTLLGPEGTVSARVVGTEGGRLAFVQLPDDLYPASQYTLFVKGLHTTDGIELPFEAIGFKTAKAGDASVVISGSGERPAPAMPQTDAGLPAMQIMAGAGREECKDDQVCRQHSYIKDGAWFPGRNNIPDFTGGHWRLYTSNQILPDTRAMEALLPKGATALVGQVRQIDESPVANVEISIGDRKVRTDARGVFVLADIPRGRQDLFVDGGSASHDAVNYGRFLVGADIKAHTVSHMPYVMYLPRVLPRDEVALPSPTTQEVVIHHPDMPGLELHVPAGAVFKDKDGHVLTHIAIVPTPVDHAPFPLPANFPMYFTIQPGDAVVQGLTPEAAKGIRVVYPNYSGAKPTSSGDFWVYNTKEGWQMYGQGHVTTDARHLAPDPGVALTMALGAGASENNTNPPTSQKPNNCSTGEPIDLQTGILFHEWNDLAIRDIVPLVLTRAYSSADISSHAFGIGGNANFGMHLYSSSNGSTFTSSTLVLPCGEAINFNLVSGSATWPFPAGTLWQHTATRSAYYGATMQFQFDTTAIGAHWLVTLKDGTQMAFTRHIPNSLSWIQDRYGNQVQFNYNGGLMTQMVSPSGRTINFNYDSSNRVTSATDNSGRTVGYAYNTAGSLATVTYPDQTTEQYTYDANHRMLTMQDRRGTVWVTNQYDANGRTTKQTYADNTSNQFAYNLDANKKVTSTIVTDPNGHQQQIVFDPTSGYPSSVTAAYGTSLAQTTTFVREASGLVDSATDALGRTTSYTYDSLGNVLTVTKLAGTANAVTTQFTYTSDYAQLASIRDPLGHVTQLSYTSGCLTKVTNPLGNATTLQCNAFGQPVAAKDAMGNTSLFAYQGYDLQSVTDPLNRTVSFAVDNLGRRIAVRDPMANVALTQYDVNDRVTSVIDALNQTTSITYDGNGNATSVTLPNQGVINLVYDGRNRASTRTDALKQSESWTYDGIGHVLTHTDRKGQTTDYSYDALNRRTLVAYADGSGTQASYDAGNRVTSLMDSAAGATNWTFDGLDRLTSEASAQGSVSYTYDAAGRRTSMTPAAQAIVNYAYDDANRLSTITQGTESVQFAYDTDNRRTTLTLPNGIVASYGYDQASQLTSLKYVQANGTVVGDLSYGYDSDGHRVSKGGSFATDTLPTPSTQPAVVDLNGRKTNFNGQTLSYDANGNLTSDGTNTYTWNARNQLVQISQAGAAQLNYGYDALGRRISKAVQGGAPVQYLYDGANAIQEVQGSIINPVLTGLGIDERFARNDVTGRTYFVTDAIGSTVGLTDQTGSIREQYSYDPYGNATLSDTSTGFTNPYQYTGREADSPGLSYYRARYYSPAMGGFISEDPLGFGGGQNSFYAYAHSNPVQRTDPMGLDDTVCMYNSSMCGMQGNVPPEDSFVFISVEHPIGDGGNISSGQGEGVLILGSSQSEGFYIAGIAAAGVQVGTDAINYSSFTGTEYADGMFKPITLNEGNVGESVVKIGGLSGGLGDYAVTDPCTGKKEVGVYAHVSFIIKGHHIAIGVGSSAANPQ</sequence>
<feature type="domain" description="Teneurin-like YD-shell" evidence="4">
    <location>
        <begin position="1358"/>
        <end position="1601"/>
    </location>
</feature>
<evidence type="ECO:0000259" key="4">
    <source>
        <dbReference type="Pfam" id="PF25023"/>
    </source>
</evidence>
<accession>A0ABV2JYJ4</accession>
<dbReference type="InterPro" id="IPR031325">
    <property type="entry name" value="RHS_repeat"/>
</dbReference>
<evidence type="ECO:0000256" key="2">
    <source>
        <dbReference type="SAM" id="MobiDB-lite"/>
    </source>
</evidence>
<protein>
    <submittedName>
        <fullName evidence="5">RHS repeat-associated protein</fullName>
    </submittedName>
</protein>
<dbReference type="Pfam" id="PF20148">
    <property type="entry name" value="DUF6531"/>
    <property type="match status" value="1"/>
</dbReference>
<dbReference type="InterPro" id="IPR045351">
    <property type="entry name" value="DUF6531"/>
</dbReference>
<dbReference type="Gene3D" id="2.180.10.10">
    <property type="entry name" value="RHS repeat-associated core"/>
    <property type="match status" value="2"/>
</dbReference>
<evidence type="ECO:0000313" key="6">
    <source>
        <dbReference type="Proteomes" id="UP001549184"/>
    </source>
</evidence>
<dbReference type="NCBIfam" id="TIGR01643">
    <property type="entry name" value="YD_repeat_2x"/>
    <property type="match status" value="6"/>
</dbReference>
<keyword evidence="1" id="KW-0677">Repeat</keyword>
<evidence type="ECO:0000313" key="5">
    <source>
        <dbReference type="EMBL" id="MET3653896.1"/>
    </source>
</evidence>
<reference evidence="5 6" key="1">
    <citation type="submission" date="2024-06" db="EMBL/GenBank/DDBJ databases">
        <title>Sorghum-associated microbial communities from plants grown in Nebraska, USA.</title>
        <authorList>
            <person name="Schachtman D."/>
        </authorList>
    </citation>
    <scope>NUCLEOTIDE SEQUENCE [LARGE SCALE GENOMIC DNA]</scope>
    <source>
        <strain evidence="5 6">1073</strain>
    </source>
</reference>
<feature type="compositionally biased region" description="Polar residues" evidence="2">
    <location>
        <begin position="673"/>
        <end position="690"/>
    </location>
</feature>
<dbReference type="Proteomes" id="UP001549184">
    <property type="component" value="Unassembled WGS sequence"/>
</dbReference>
<evidence type="ECO:0000256" key="1">
    <source>
        <dbReference type="ARBA" id="ARBA00022737"/>
    </source>
</evidence>
<proteinExistence type="predicted"/>
<dbReference type="InterPro" id="IPR056823">
    <property type="entry name" value="TEN-like_YD-shell"/>
</dbReference>
<dbReference type="PANTHER" id="PTHR32305">
    <property type="match status" value="1"/>
</dbReference>
<evidence type="ECO:0000259" key="3">
    <source>
        <dbReference type="Pfam" id="PF20148"/>
    </source>
</evidence>
<feature type="region of interest" description="Disordered" evidence="2">
    <location>
        <begin position="671"/>
        <end position="690"/>
    </location>
</feature>
<gene>
    <name evidence="5" type="ORF">ABIC75_003633</name>
</gene>
<dbReference type="SUPFAM" id="SSF50965">
    <property type="entry name" value="Galactose oxidase, central domain"/>
    <property type="match status" value="1"/>
</dbReference>
<dbReference type="PANTHER" id="PTHR32305:SF15">
    <property type="entry name" value="PROTEIN RHSA-RELATED"/>
    <property type="match status" value="1"/>
</dbReference>
<feature type="domain" description="DUF6531" evidence="3">
    <location>
        <begin position="691"/>
        <end position="754"/>
    </location>
</feature>
<comment type="caution">
    <text evidence="5">The sequence shown here is derived from an EMBL/GenBank/DDBJ whole genome shotgun (WGS) entry which is preliminary data.</text>
</comment>
<dbReference type="NCBIfam" id="TIGR03696">
    <property type="entry name" value="Rhs_assc_core"/>
    <property type="match status" value="1"/>
</dbReference>
<dbReference type="InterPro" id="IPR006530">
    <property type="entry name" value="YD"/>
</dbReference>
<dbReference type="Pfam" id="PF05593">
    <property type="entry name" value="RHS_repeat"/>
    <property type="match status" value="4"/>
</dbReference>
<feature type="domain" description="Teneurin-like YD-shell" evidence="4">
    <location>
        <begin position="786"/>
        <end position="901"/>
    </location>
</feature>
<keyword evidence="6" id="KW-1185">Reference proteome</keyword>
<dbReference type="InterPro" id="IPR022385">
    <property type="entry name" value="Rhs_assc_core"/>
</dbReference>
<dbReference type="InterPro" id="IPR015915">
    <property type="entry name" value="Kelch-typ_b-propeller"/>
</dbReference>
<name>A0ABV2JYJ4_9GAMM</name>
<dbReference type="EMBL" id="JBEPMU010000005">
    <property type="protein sequence ID" value="MET3653896.1"/>
    <property type="molecule type" value="Genomic_DNA"/>
</dbReference>
<dbReference type="Pfam" id="PF25023">
    <property type="entry name" value="TEN_YD-shell"/>
    <property type="match status" value="2"/>
</dbReference>
<dbReference type="InterPro" id="IPR011043">
    <property type="entry name" value="Gal_Oxase/kelch_b-propeller"/>
</dbReference>
<dbReference type="Gene3D" id="2.120.10.80">
    <property type="entry name" value="Kelch-type beta propeller"/>
    <property type="match status" value="1"/>
</dbReference>
<organism evidence="5 6">
    <name type="scientific">Dyella japonica</name>
    <dbReference type="NCBI Taxonomy" id="231455"/>
    <lineage>
        <taxon>Bacteria</taxon>
        <taxon>Pseudomonadati</taxon>
        <taxon>Pseudomonadota</taxon>
        <taxon>Gammaproteobacteria</taxon>
        <taxon>Lysobacterales</taxon>
        <taxon>Rhodanobacteraceae</taxon>
        <taxon>Dyella</taxon>
    </lineage>
</organism>
<dbReference type="InterPro" id="IPR050708">
    <property type="entry name" value="T6SS_VgrG/RHS"/>
</dbReference>